<dbReference type="Proteomes" id="UP000887574">
    <property type="component" value="Unplaced"/>
</dbReference>
<dbReference type="AlphaFoldDB" id="A0A915DE86"/>
<evidence type="ECO:0000259" key="3">
    <source>
        <dbReference type="PROSITE" id="PS50013"/>
    </source>
</evidence>
<reference evidence="5" key="1">
    <citation type="submission" date="2022-11" db="UniProtKB">
        <authorList>
            <consortium name="WormBaseParasite"/>
        </authorList>
    </citation>
    <scope>IDENTIFICATION</scope>
</reference>
<dbReference type="WBParaSite" id="jg18668">
    <property type="protein sequence ID" value="jg18668"/>
    <property type="gene ID" value="jg18668"/>
</dbReference>
<dbReference type="InterPro" id="IPR051219">
    <property type="entry name" value="Heterochromatin_chromo-domain"/>
</dbReference>
<dbReference type="SMART" id="SM00298">
    <property type="entry name" value="CHROMO"/>
    <property type="match status" value="1"/>
</dbReference>
<dbReference type="PROSITE" id="PS50013">
    <property type="entry name" value="CHROMO_2"/>
    <property type="match status" value="1"/>
</dbReference>
<accession>A0A915DE86</accession>
<dbReference type="InterPro" id="IPR016197">
    <property type="entry name" value="Chromo-like_dom_sf"/>
</dbReference>
<sequence>MVVITLNLEARIRPASMDESHLEEQEDEEYYNYEVEKIVKWQWNKQTQTNQYLIKWLNYGSQFNNWVDECDLNCSELLENFNKKDGAKFAREEKIRKKMAEQRTPIIDTQQEQEEPDDAGFILDMDLIPYKIVEKDEENGFDRGWEAEKVLTLTCSSSSSATTPDSAIVKFKGFKYSQLISLEQLKKYAPEELSAYLSDRLREQLAKKCGTSKA</sequence>
<protein>
    <submittedName>
        <fullName evidence="5">Chromo domain-containing protein</fullName>
    </submittedName>
</protein>
<dbReference type="PANTHER" id="PTHR22812">
    <property type="entry name" value="CHROMOBOX PROTEIN"/>
    <property type="match status" value="1"/>
</dbReference>
<feature type="domain" description="Chromo" evidence="3">
    <location>
        <begin position="33"/>
        <end position="93"/>
    </location>
</feature>
<dbReference type="SUPFAM" id="SSF54160">
    <property type="entry name" value="Chromo domain-like"/>
    <property type="match status" value="1"/>
</dbReference>
<comment type="subcellular location">
    <subcellularLocation>
        <location evidence="1">Nucleus</location>
    </subcellularLocation>
</comment>
<dbReference type="Pfam" id="PF00385">
    <property type="entry name" value="Chromo"/>
    <property type="match status" value="1"/>
</dbReference>
<proteinExistence type="predicted"/>
<evidence type="ECO:0000313" key="4">
    <source>
        <dbReference type="Proteomes" id="UP000887574"/>
    </source>
</evidence>
<evidence type="ECO:0000313" key="5">
    <source>
        <dbReference type="WBParaSite" id="jg18668"/>
    </source>
</evidence>
<evidence type="ECO:0000256" key="2">
    <source>
        <dbReference type="ARBA" id="ARBA00023242"/>
    </source>
</evidence>
<organism evidence="4 5">
    <name type="scientific">Ditylenchus dipsaci</name>
    <dbReference type="NCBI Taxonomy" id="166011"/>
    <lineage>
        <taxon>Eukaryota</taxon>
        <taxon>Metazoa</taxon>
        <taxon>Ecdysozoa</taxon>
        <taxon>Nematoda</taxon>
        <taxon>Chromadorea</taxon>
        <taxon>Rhabditida</taxon>
        <taxon>Tylenchina</taxon>
        <taxon>Tylenchomorpha</taxon>
        <taxon>Sphaerularioidea</taxon>
        <taxon>Anguinidae</taxon>
        <taxon>Anguininae</taxon>
        <taxon>Ditylenchus</taxon>
    </lineage>
</organism>
<dbReference type="CDD" id="cd00024">
    <property type="entry name" value="CD_CSD"/>
    <property type="match status" value="1"/>
</dbReference>
<keyword evidence="2" id="KW-0539">Nucleus</keyword>
<name>A0A915DE86_9BILA</name>
<evidence type="ECO:0000256" key="1">
    <source>
        <dbReference type="ARBA" id="ARBA00004123"/>
    </source>
</evidence>
<dbReference type="InterPro" id="IPR023780">
    <property type="entry name" value="Chromo_domain"/>
</dbReference>
<dbReference type="GO" id="GO:0005634">
    <property type="term" value="C:nucleus"/>
    <property type="evidence" value="ECO:0007669"/>
    <property type="project" value="UniProtKB-SubCell"/>
</dbReference>
<keyword evidence="4" id="KW-1185">Reference proteome</keyword>
<dbReference type="Gene3D" id="2.40.50.40">
    <property type="match status" value="2"/>
</dbReference>
<dbReference type="InterPro" id="IPR000953">
    <property type="entry name" value="Chromo/chromo_shadow_dom"/>
</dbReference>